<dbReference type="InterPro" id="IPR021683">
    <property type="entry name" value="DUF3267"/>
</dbReference>
<protein>
    <recommendedName>
        <fullName evidence="3">Zincin peptidase</fullName>
    </recommendedName>
</protein>
<keyword evidence="1" id="KW-1133">Transmembrane helix</keyword>
<reference evidence="2" key="1">
    <citation type="submission" date="2014-07" db="EMBL/GenBank/DDBJ databases">
        <authorList>
            <person name="Urmite Genomes Urmite Genomes"/>
        </authorList>
    </citation>
    <scope>NUCLEOTIDE SEQUENCE</scope>
    <source>
        <strain evidence="2">13S34_air</strain>
    </source>
</reference>
<dbReference type="HOGENOM" id="CLU_117652_1_0_9"/>
<gene>
    <name evidence="2" type="ORF">BN1050_00020</name>
</gene>
<name>A0A078M3E7_9BACL</name>
<feature type="transmembrane region" description="Helical" evidence="1">
    <location>
        <begin position="51"/>
        <end position="77"/>
    </location>
</feature>
<keyword evidence="1" id="KW-0812">Transmembrane</keyword>
<evidence type="ECO:0008006" key="3">
    <source>
        <dbReference type="Google" id="ProtNLM"/>
    </source>
</evidence>
<keyword evidence="1" id="KW-0472">Membrane</keyword>
<dbReference type="AlphaFoldDB" id="A0A078M3E7"/>
<dbReference type="PATRIC" id="fig|1461583.4.peg.20"/>
<dbReference type="Pfam" id="PF11667">
    <property type="entry name" value="DUF3267"/>
    <property type="match status" value="1"/>
</dbReference>
<accession>A0A078M3E7</accession>
<organism evidence="2">
    <name type="scientific">Metalysinibacillus saudimassiliensis</name>
    <dbReference type="NCBI Taxonomy" id="1461583"/>
    <lineage>
        <taxon>Bacteria</taxon>
        <taxon>Bacillati</taxon>
        <taxon>Bacillota</taxon>
        <taxon>Bacilli</taxon>
        <taxon>Bacillales</taxon>
        <taxon>Caryophanaceae</taxon>
        <taxon>Metalysinibacillus</taxon>
    </lineage>
</organism>
<evidence type="ECO:0000256" key="1">
    <source>
        <dbReference type="SAM" id="Phobius"/>
    </source>
</evidence>
<feature type="transmembrane region" description="Helical" evidence="1">
    <location>
        <begin position="21"/>
        <end position="39"/>
    </location>
</feature>
<sequence length="185" mass="20725">MKLLDTIELTIDDVMRDSLRITGLTLLTFTVAHLFVRSAPFQLSFFAMLKAISLITILYIALIIAHEACHLIGFIIFGRAPLTSLKFGLRLELGVAYATTTKCLSNRAMKAALMLPFWLTAVLPTLIGFYYDNYPLIVVGALLTGGASGDFEMYRGLRKFPNHVLVKDDTEKPRLFIYEKSDEPT</sequence>
<dbReference type="EMBL" id="LN483073">
    <property type="protein sequence ID" value="CDZ99276.1"/>
    <property type="molecule type" value="Genomic_DNA"/>
</dbReference>
<feature type="transmembrane region" description="Helical" evidence="1">
    <location>
        <begin position="111"/>
        <end position="130"/>
    </location>
</feature>
<evidence type="ECO:0000313" key="2">
    <source>
        <dbReference type="EMBL" id="CDZ99276.1"/>
    </source>
</evidence>
<proteinExistence type="predicted"/>